<evidence type="ECO:0008006" key="4">
    <source>
        <dbReference type="Google" id="ProtNLM"/>
    </source>
</evidence>
<evidence type="ECO:0000313" key="2">
    <source>
        <dbReference type="EMBL" id="MBT0662854.1"/>
    </source>
</evidence>
<reference evidence="2 3" key="1">
    <citation type="submission" date="2021-05" db="EMBL/GenBank/DDBJ databases">
        <title>The draft genome of Geobacter pelophilus DSM 12255.</title>
        <authorList>
            <person name="Xu Z."/>
            <person name="Masuda Y."/>
            <person name="Itoh H."/>
            <person name="Senoo K."/>
        </authorList>
    </citation>
    <scope>NUCLEOTIDE SEQUENCE [LARGE SCALE GENOMIC DNA]</scope>
    <source>
        <strain evidence="2 3">DSM 12255</strain>
    </source>
</reference>
<feature type="chain" id="PRO_5043991713" description="Thiol-activated cytolysin" evidence="1">
    <location>
        <begin position="22"/>
        <end position="421"/>
    </location>
</feature>
<sequence>MTTFITTRIVRLLLAVGLVTALNGCGGGGSATGVSNTPTSTIISGTVAKGGFTSGVVKSYFVSGATKGTLYKSAPLSTSGSYTLNMEGTSGIVLLEASGTYIDESTNTQRTISDTAPLRAVLYLGGPSGTLNVAITPLTELAVLNAYSRSTLSPPALSQATVEAANTLVSDIFTFDIQATQPVAPSAVALFGATTAQKRYTMVLTGISTLAPTPAQVAALLNTYSANLSVPPNRISGANITALLNAVAAFLDSNPNNNTGYNYAMAQSIPLFPQIGFYTTIVTVKATQNTLTADTIANVVQFALLLDNNLTVDNVGGVPNSSVITVLADSTTTIWDAQLVDDTVAVKKALNVVISNAVTGLSPNVNLATIRIKTNPGFDPSPTSIIVKHIYQNNIENALIPFAAKDSQTTATVDWSVNAAF</sequence>
<protein>
    <recommendedName>
        <fullName evidence="4">Thiol-activated cytolysin</fullName>
    </recommendedName>
</protein>
<feature type="signal peptide" evidence="1">
    <location>
        <begin position="1"/>
        <end position="21"/>
    </location>
</feature>
<gene>
    <name evidence="2" type="ORF">KI809_00945</name>
</gene>
<proteinExistence type="predicted"/>
<comment type="caution">
    <text evidence="2">The sequence shown here is derived from an EMBL/GenBank/DDBJ whole genome shotgun (WGS) entry which is preliminary data.</text>
</comment>
<accession>A0AAW4KW04</accession>
<name>A0AAW4KW04_9BACT</name>
<keyword evidence="3" id="KW-1185">Reference proteome</keyword>
<evidence type="ECO:0000256" key="1">
    <source>
        <dbReference type="SAM" id="SignalP"/>
    </source>
</evidence>
<dbReference type="AlphaFoldDB" id="A0AAW4KW04"/>
<dbReference type="EMBL" id="JAHCVJ010000001">
    <property type="protein sequence ID" value="MBT0662854.1"/>
    <property type="molecule type" value="Genomic_DNA"/>
</dbReference>
<dbReference type="RefSeq" id="WP_214169648.1">
    <property type="nucleotide sequence ID" value="NZ_JAHCVJ010000001.1"/>
</dbReference>
<dbReference type="Proteomes" id="UP000811899">
    <property type="component" value="Unassembled WGS sequence"/>
</dbReference>
<keyword evidence="1" id="KW-0732">Signal</keyword>
<organism evidence="2 3">
    <name type="scientific">Geoanaerobacter pelophilus</name>
    <dbReference type="NCBI Taxonomy" id="60036"/>
    <lineage>
        <taxon>Bacteria</taxon>
        <taxon>Pseudomonadati</taxon>
        <taxon>Thermodesulfobacteriota</taxon>
        <taxon>Desulfuromonadia</taxon>
        <taxon>Geobacterales</taxon>
        <taxon>Geobacteraceae</taxon>
        <taxon>Geoanaerobacter</taxon>
    </lineage>
</organism>
<evidence type="ECO:0000313" key="3">
    <source>
        <dbReference type="Proteomes" id="UP000811899"/>
    </source>
</evidence>